<dbReference type="GeneID" id="34758801"/>
<evidence type="ECO:0000256" key="6">
    <source>
        <dbReference type="SAM" id="Phobius"/>
    </source>
</evidence>
<evidence type="ECO:0000256" key="5">
    <source>
        <dbReference type="ARBA" id="ARBA00023136"/>
    </source>
</evidence>
<keyword evidence="2" id="KW-1003">Cell membrane</keyword>
<organism evidence="7 8">
    <name type="scientific">Tannerella forsythia</name>
    <name type="common">Bacteroides forsythus</name>
    <dbReference type="NCBI Taxonomy" id="28112"/>
    <lineage>
        <taxon>Bacteria</taxon>
        <taxon>Pseudomonadati</taxon>
        <taxon>Bacteroidota</taxon>
        <taxon>Bacteroidia</taxon>
        <taxon>Bacteroidales</taxon>
        <taxon>Tannerellaceae</taxon>
        <taxon>Tannerella</taxon>
    </lineage>
</organism>
<evidence type="ECO:0000313" key="7">
    <source>
        <dbReference type="EMBL" id="SCQ21517.1"/>
    </source>
</evidence>
<keyword evidence="3 6" id="KW-0812">Transmembrane</keyword>
<feature type="transmembrane region" description="Helical" evidence="6">
    <location>
        <begin position="103"/>
        <end position="123"/>
    </location>
</feature>
<dbReference type="PANTHER" id="PTHR30250:SF11">
    <property type="entry name" value="O-ANTIGEN TRANSPORTER-RELATED"/>
    <property type="match status" value="1"/>
</dbReference>
<feature type="transmembrane region" description="Helical" evidence="6">
    <location>
        <begin position="349"/>
        <end position="372"/>
    </location>
</feature>
<dbReference type="RefSeq" id="WP_014224979.1">
    <property type="nucleotide sequence ID" value="NZ_CAJPTF010000005.1"/>
</dbReference>
<feature type="transmembrane region" description="Helical" evidence="6">
    <location>
        <begin position="41"/>
        <end position="64"/>
    </location>
</feature>
<dbReference type="OMA" id="AANALMC"/>
<keyword evidence="4 6" id="KW-1133">Transmembrane helix</keyword>
<dbReference type="Proteomes" id="UP000182057">
    <property type="component" value="Unassembled WGS sequence"/>
</dbReference>
<dbReference type="GO" id="GO:0005886">
    <property type="term" value="C:plasma membrane"/>
    <property type="evidence" value="ECO:0007669"/>
    <property type="project" value="UniProtKB-SubCell"/>
</dbReference>
<comment type="subcellular location">
    <subcellularLocation>
        <location evidence="1">Cell membrane</location>
        <topology evidence="1">Multi-pass membrane protein</topology>
    </subcellularLocation>
</comment>
<evidence type="ECO:0000256" key="3">
    <source>
        <dbReference type="ARBA" id="ARBA00022692"/>
    </source>
</evidence>
<dbReference type="OrthoDB" id="1098554at2"/>
<protein>
    <submittedName>
        <fullName evidence="7">Polysaccharide biosynthesis protein</fullName>
    </submittedName>
</protein>
<feature type="transmembrane region" description="Helical" evidence="6">
    <location>
        <begin position="76"/>
        <end position="97"/>
    </location>
</feature>
<feature type="transmembrane region" description="Helical" evidence="6">
    <location>
        <begin position="158"/>
        <end position="181"/>
    </location>
</feature>
<evidence type="ECO:0000256" key="4">
    <source>
        <dbReference type="ARBA" id="ARBA00022989"/>
    </source>
</evidence>
<feature type="transmembrane region" description="Helical" evidence="6">
    <location>
        <begin position="317"/>
        <end position="337"/>
    </location>
</feature>
<name>A0A1D3UN47_TANFO</name>
<evidence type="ECO:0000256" key="2">
    <source>
        <dbReference type="ARBA" id="ARBA00022475"/>
    </source>
</evidence>
<evidence type="ECO:0000313" key="8">
    <source>
        <dbReference type="Proteomes" id="UP000182057"/>
    </source>
</evidence>
<dbReference type="EMBL" id="FMMM01000054">
    <property type="protein sequence ID" value="SCQ21517.1"/>
    <property type="molecule type" value="Genomic_DNA"/>
</dbReference>
<dbReference type="InterPro" id="IPR050833">
    <property type="entry name" value="Poly_Biosynth_Transport"/>
</dbReference>
<feature type="transmembrane region" description="Helical" evidence="6">
    <location>
        <begin position="378"/>
        <end position="400"/>
    </location>
</feature>
<sequence>MLKKILATVGTRYAIALLNLLLILIHSRVLGRDGMGVVGVIYASVNLAVIFNSVLCGNTIVYFMHRQPFRTVFWPTYVWAFVGSAIACVCMSLLGMLPEGYGFIVYGLSVLLSLVAANARFLLGKDLIKAFNAVFIIQGGLLFFILVGFYFGLNKRDVSGYLWGLFLTNLIAWMVSLGLMIKPFFRVPHEARVSGSWIKGVKAMFVYGLWSSADNLAEGLTTRLNYFLLQRFGGYGQVGLLDSGTKISESIWHISHGVSFIAYSQIARTSEAERQRSLTLRLFKLTYCTLIVAMALVLCLPEWVYTDYLFTPEFTGIRKVIVALAVGIVTFGSNRILSHYFIGTGRVRISAICSCIGLLILLIAGGFLIPAYGVTGAALSSSIAFSAMLLFSIVVFLRLTPTRPVELLPRMPRIKK</sequence>
<gene>
    <name evidence="7" type="ORF">TFUB20_01397</name>
</gene>
<reference evidence="7 8" key="1">
    <citation type="submission" date="2016-09" db="EMBL/GenBank/DDBJ databases">
        <authorList>
            <person name="Capua I."/>
            <person name="De Benedictis P."/>
            <person name="Joannis T."/>
            <person name="Lombin L.H."/>
            <person name="Cattoli G."/>
        </authorList>
    </citation>
    <scope>NUCLEOTIDE SEQUENCE [LARGE SCALE GENOMIC DNA]</scope>
    <source>
        <strain evidence="7 8">UB20</strain>
    </source>
</reference>
<evidence type="ECO:0000256" key="1">
    <source>
        <dbReference type="ARBA" id="ARBA00004651"/>
    </source>
</evidence>
<dbReference type="AlphaFoldDB" id="A0A1D3UN47"/>
<dbReference type="PANTHER" id="PTHR30250">
    <property type="entry name" value="PST FAMILY PREDICTED COLANIC ACID TRANSPORTER"/>
    <property type="match status" value="1"/>
</dbReference>
<keyword evidence="5 6" id="KW-0472">Membrane</keyword>
<feature type="transmembrane region" description="Helical" evidence="6">
    <location>
        <begin position="130"/>
        <end position="152"/>
    </location>
</feature>
<feature type="transmembrane region" description="Helical" evidence="6">
    <location>
        <begin position="285"/>
        <end position="305"/>
    </location>
</feature>
<proteinExistence type="predicted"/>
<accession>A0A1D3UN47</accession>